<dbReference type="InterPro" id="IPR003838">
    <property type="entry name" value="ABC3_permease_C"/>
</dbReference>
<dbReference type="Proteomes" id="UP000219281">
    <property type="component" value="Unassembled WGS sequence"/>
</dbReference>
<keyword evidence="10" id="KW-0449">Lipoprotein</keyword>
<comment type="similarity">
    <text evidence="2">Belongs to the ABC-4 integral membrane protein family. LolC/E subfamily.</text>
</comment>
<organism evidence="10 11">
    <name type="scientific">Pedobacter xixiisoli</name>
    <dbReference type="NCBI Taxonomy" id="1476464"/>
    <lineage>
        <taxon>Bacteria</taxon>
        <taxon>Pseudomonadati</taxon>
        <taxon>Bacteroidota</taxon>
        <taxon>Sphingobacteriia</taxon>
        <taxon>Sphingobacteriales</taxon>
        <taxon>Sphingobacteriaceae</taxon>
        <taxon>Pedobacter</taxon>
    </lineage>
</organism>
<evidence type="ECO:0000256" key="1">
    <source>
        <dbReference type="ARBA" id="ARBA00004651"/>
    </source>
</evidence>
<dbReference type="PANTHER" id="PTHR30489:SF0">
    <property type="entry name" value="LIPOPROTEIN-RELEASING SYSTEM TRANSMEMBRANE PROTEIN LOLE"/>
    <property type="match status" value="1"/>
</dbReference>
<name>A0A286AAN8_9SPHI</name>
<evidence type="ECO:0000259" key="8">
    <source>
        <dbReference type="Pfam" id="PF02687"/>
    </source>
</evidence>
<proteinExistence type="inferred from homology"/>
<accession>A0A286AAN8</accession>
<dbReference type="Pfam" id="PF12704">
    <property type="entry name" value="MacB_PCD"/>
    <property type="match status" value="1"/>
</dbReference>
<dbReference type="AlphaFoldDB" id="A0A286AAN8"/>
<feature type="transmembrane region" description="Helical" evidence="7">
    <location>
        <begin position="22"/>
        <end position="45"/>
    </location>
</feature>
<evidence type="ECO:0000313" key="10">
    <source>
        <dbReference type="EMBL" id="SOD18968.1"/>
    </source>
</evidence>
<dbReference type="PANTHER" id="PTHR30489">
    <property type="entry name" value="LIPOPROTEIN-RELEASING SYSTEM TRANSMEMBRANE PROTEIN LOLE"/>
    <property type="match status" value="1"/>
</dbReference>
<feature type="domain" description="MacB-like periplasmic core" evidence="9">
    <location>
        <begin position="26"/>
        <end position="238"/>
    </location>
</feature>
<feature type="transmembrane region" description="Helical" evidence="7">
    <location>
        <begin position="318"/>
        <end position="347"/>
    </location>
</feature>
<evidence type="ECO:0000256" key="3">
    <source>
        <dbReference type="ARBA" id="ARBA00022475"/>
    </source>
</evidence>
<keyword evidence="3" id="KW-1003">Cell membrane</keyword>
<reference evidence="11" key="1">
    <citation type="submission" date="2017-09" db="EMBL/GenBank/DDBJ databases">
        <authorList>
            <person name="Varghese N."/>
            <person name="Submissions S."/>
        </authorList>
    </citation>
    <scope>NUCLEOTIDE SEQUENCE [LARGE SCALE GENOMIC DNA]</scope>
    <source>
        <strain evidence="11">CGMCC 1.12803</strain>
    </source>
</reference>
<dbReference type="OrthoDB" id="1522670at2"/>
<evidence type="ECO:0000256" key="4">
    <source>
        <dbReference type="ARBA" id="ARBA00022692"/>
    </source>
</evidence>
<evidence type="ECO:0000256" key="7">
    <source>
        <dbReference type="SAM" id="Phobius"/>
    </source>
</evidence>
<keyword evidence="11" id="KW-1185">Reference proteome</keyword>
<dbReference type="InterPro" id="IPR051447">
    <property type="entry name" value="Lipoprotein-release_system"/>
</dbReference>
<evidence type="ECO:0000256" key="5">
    <source>
        <dbReference type="ARBA" id="ARBA00022989"/>
    </source>
</evidence>
<evidence type="ECO:0000256" key="2">
    <source>
        <dbReference type="ARBA" id="ARBA00005236"/>
    </source>
</evidence>
<protein>
    <submittedName>
        <fullName evidence="10">Lipoprotein-releasing system permease protein</fullName>
    </submittedName>
</protein>
<dbReference type="RefSeq" id="WP_097133072.1">
    <property type="nucleotide sequence ID" value="NZ_OCMT01000003.1"/>
</dbReference>
<comment type="subcellular location">
    <subcellularLocation>
        <location evidence="1">Cell membrane</location>
        <topology evidence="1">Multi-pass membrane protein</topology>
    </subcellularLocation>
</comment>
<feature type="domain" description="ABC3 transporter permease C-terminal" evidence="8">
    <location>
        <begin position="274"/>
        <end position="399"/>
    </location>
</feature>
<dbReference type="Pfam" id="PF02687">
    <property type="entry name" value="FtsX"/>
    <property type="match status" value="1"/>
</dbReference>
<dbReference type="GO" id="GO:0098797">
    <property type="term" value="C:plasma membrane protein complex"/>
    <property type="evidence" value="ECO:0007669"/>
    <property type="project" value="TreeGrafter"/>
</dbReference>
<keyword evidence="4 7" id="KW-0812">Transmembrane</keyword>
<dbReference type="EMBL" id="OCMT01000003">
    <property type="protein sequence ID" value="SOD18968.1"/>
    <property type="molecule type" value="Genomic_DNA"/>
</dbReference>
<keyword evidence="6 7" id="KW-0472">Membrane</keyword>
<feature type="transmembrane region" description="Helical" evidence="7">
    <location>
        <begin position="274"/>
        <end position="297"/>
    </location>
</feature>
<evidence type="ECO:0000313" key="11">
    <source>
        <dbReference type="Proteomes" id="UP000219281"/>
    </source>
</evidence>
<evidence type="ECO:0000259" key="9">
    <source>
        <dbReference type="Pfam" id="PF12704"/>
    </source>
</evidence>
<gene>
    <name evidence="10" type="ORF">SAMN06297358_3279</name>
</gene>
<sequence>MNIEYFISSRISLKAERTFSKLIVRIAIVGVMLSLAVMILSVAIIKGFKTEIQDKVRGFVGDIQIYRYDLNGSFEKSPFIPNDTTLNNLKNNKQIAAYYPFATKPAIIVANGEVEGVNFKGIDATYNWDYINKHLISGKVIDFSDSTKSAQQILISDFTAKRLRLKTGDSFIMHFIQNPPRKRKLNIVGIYHIGIENLDKGFVIGDIGLIRRLNNWQPKETGGMEVRIKDFNLLKPVADDVYGSLELKLRSRSVEESTPEIFTWLSLLDVNTKVILTLMLIVGVINMVTALLIMILERTNMIGMLKAMGMKNSSMMKIFLYNAIYLVGIGLFLGNLLGLGLCYLQQYTHWFKLDQTNYYLDYVPIQVHFADVLLLNLVTVLICTVVLIVPSMLVSRISPLKAIRFK</sequence>
<keyword evidence="5 7" id="KW-1133">Transmembrane helix</keyword>
<dbReference type="InterPro" id="IPR025857">
    <property type="entry name" value="MacB_PCD"/>
</dbReference>
<feature type="transmembrane region" description="Helical" evidence="7">
    <location>
        <begin position="367"/>
        <end position="394"/>
    </location>
</feature>
<dbReference type="GO" id="GO:0044874">
    <property type="term" value="P:lipoprotein localization to outer membrane"/>
    <property type="evidence" value="ECO:0007669"/>
    <property type="project" value="TreeGrafter"/>
</dbReference>
<evidence type="ECO:0000256" key="6">
    <source>
        <dbReference type="ARBA" id="ARBA00023136"/>
    </source>
</evidence>